<dbReference type="InterPro" id="IPR027417">
    <property type="entry name" value="P-loop_NTPase"/>
</dbReference>
<dbReference type="FunFam" id="3.40.50.300:FF:000776">
    <property type="entry name" value="Guanylate kinase 2"/>
    <property type="match status" value="1"/>
</dbReference>
<dbReference type="HOGENOM" id="CLU_020680_0_0_1"/>
<feature type="compositionally biased region" description="Low complexity" evidence="10">
    <location>
        <begin position="50"/>
        <end position="64"/>
    </location>
</feature>
<dbReference type="InterPro" id="IPR017665">
    <property type="entry name" value="Guanylate_kinase"/>
</dbReference>
<feature type="domain" description="Guanylate kinase-like" evidence="11">
    <location>
        <begin position="556"/>
        <end position="738"/>
    </location>
</feature>
<dbReference type="InterPro" id="IPR000237">
    <property type="entry name" value="GRIP_dom"/>
</dbReference>
<dbReference type="PROSITE" id="PS50052">
    <property type="entry name" value="GUANYLATE_KINASE_2"/>
    <property type="match status" value="1"/>
</dbReference>
<feature type="compositionally biased region" description="Basic residues" evidence="10">
    <location>
        <begin position="16"/>
        <end position="27"/>
    </location>
</feature>
<dbReference type="Gene3D" id="3.40.50.300">
    <property type="entry name" value="P-loop containing nucleotide triphosphate hydrolases"/>
    <property type="match status" value="1"/>
</dbReference>
<gene>
    <name evidence="13" type="ORF">HCDG_08356</name>
</gene>
<dbReference type="InterPro" id="IPR019459">
    <property type="entry name" value="GRAB"/>
</dbReference>
<dbReference type="Pfam" id="PF10375">
    <property type="entry name" value="GRAB"/>
    <property type="match status" value="1"/>
</dbReference>
<keyword evidence="7" id="KW-0067">ATP-binding</keyword>
<evidence type="ECO:0000313" key="14">
    <source>
        <dbReference type="Proteomes" id="UP000002624"/>
    </source>
</evidence>
<dbReference type="GO" id="GO:0005829">
    <property type="term" value="C:cytosol"/>
    <property type="evidence" value="ECO:0007669"/>
    <property type="project" value="TreeGrafter"/>
</dbReference>
<dbReference type="Proteomes" id="UP000002624">
    <property type="component" value="Unassembled WGS sequence"/>
</dbReference>
<proteinExistence type="inferred from homology"/>
<organism evidence="13 14">
    <name type="scientific">Ajellomyces capsulatus (strain H143)</name>
    <name type="common">Darling's disease fungus</name>
    <name type="synonym">Histoplasma capsulatum</name>
    <dbReference type="NCBI Taxonomy" id="544712"/>
    <lineage>
        <taxon>Eukaryota</taxon>
        <taxon>Fungi</taxon>
        <taxon>Dikarya</taxon>
        <taxon>Ascomycota</taxon>
        <taxon>Pezizomycotina</taxon>
        <taxon>Eurotiomycetes</taxon>
        <taxon>Eurotiomycetidae</taxon>
        <taxon>Onygenales</taxon>
        <taxon>Ajellomycetaceae</taxon>
        <taxon>Histoplasma</taxon>
    </lineage>
</organism>
<feature type="region of interest" description="Disordered" evidence="10">
    <location>
        <begin position="1"/>
        <end position="122"/>
    </location>
</feature>
<feature type="domain" description="GRIP" evidence="12">
    <location>
        <begin position="429"/>
        <end position="480"/>
    </location>
</feature>
<feature type="compositionally biased region" description="Polar residues" evidence="10">
    <location>
        <begin position="240"/>
        <end position="249"/>
    </location>
</feature>
<evidence type="ECO:0000256" key="5">
    <source>
        <dbReference type="ARBA" id="ARBA00022741"/>
    </source>
</evidence>
<evidence type="ECO:0000259" key="11">
    <source>
        <dbReference type="PROSITE" id="PS50052"/>
    </source>
</evidence>
<dbReference type="EMBL" id="GG692434">
    <property type="protein sequence ID" value="EER37686.1"/>
    <property type="molecule type" value="Genomic_DNA"/>
</dbReference>
<dbReference type="Pfam" id="PF00625">
    <property type="entry name" value="Guanylate_kin"/>
    <property type="match status" value="1"/>
</dbReference>
<feature type="compositionally biased region" description="Basic and acidic residues" evidence="10">
    <location>
        <begin position="230"/>
        <end position="239"/>
    </location>
</feature>
<evidence type="ECO:0000256" key="4">
    <source>
        <dbReference type="ARBA" id="ARBA00022679"/>
    </source>
</evidence>
<keyword evidence="6 13" id="KW-0418">Kinase</keyword>
<name>C6HQ75_AJECH</name>
<dbReference type="InterPro" id="IPR008144">
    <property type="entry name" value="Guanylate_kin-like_dom"/>
</dbReference>
<dbReference type="NCBIfam" id="TIGR03263">
    <property type="entry name" value="guanyl_kin"/>
    <property type="match status" value="1"/>
</dbReference>
<dbReference type="PANTHER" id="PTHR23117">
    <property type="entry name" value="GUANYLATE KINASE-RELATED"/>
    <property type="match status" value="1"/>
</dbReference>
<dbReference type="PROSITE" id="PS00856">
    <property type="entry name" value="GUANYLATE_KINASE_1"/>
    <property type="match status" value="1"/>
</dbReference>
<comment type="similarity">
    <text evidence="1">Belongs to the guanylate kinase family.</text>
</comment>
<dbReference type="AlphaFoldDB" id="C6HQ75"/>
<evidence type="ECO:0000256" key="8">
    <source>
        <dbReference type="ARBA" id="ARBA00030128"/>
    </source>
</evidence>
<reference evidence="14" key="1">
    <citation type="submission" date="2009-05" db="EMBL/GenBank/DDBJ databases">
        <title>The genome sequence of Ajellomyces capsulatus strain H143.</title>
        <authorList>
            <person name="Champion M."/>
            <person name="Cuomo C.A."/>
            <person name="Ma L.-J."/>
            <person name="Henn M.R."/>
            <person name="Sil A."/>
            <person name="Goldman B."/>
            <person name="Young S.K."/>
            <person name="Kodira C.D."/>
            <person name="Zeng Q."/>
            <person name="Koehrsen M."/>
            <person name="Alvarado L."/>
            <person name="Berlin A.M."/>
            <person name="Borenstein D."/>
            <person name="Chen Z."/>
            <person name="Engels R."/>
            <person name="Freedman E."/>
            <person name="Gellesch M."/>
            <person name="Goldberg J."/>
            <person name="Griggs A."/>
            <person name="Gujja S."/>
            <person name="Heiman D.I."/>
            <person name="Hepburn T.A."/>
            <person name="Howarth C."/>
            <person name="Jen D."/>
            <person name="Larson L."/>
            <person name="Lewis B."/>
            <person name="Mehta T."/>
            <person name="Park D."/>
            <person name="Pearson M."/>
            <person name="Roberts A."/>
            <person name="Saif S."/>
            <person name="Shea T.D."/>
            <person name="Shenoy N."/>
            <person name="Sisk P."/>
            <person name="Stolte C."/>
            <person name="Sykes S."/>
            <person name="Walk T."/>
            <person name="White J."/>
            <person name="Yandava C."/>
            <person name="Klein B."/>
            <person name="McEwen J.G."/>
            <person name="Puccia R."/>
            <person name="Goldman G.H."/>
            <person name="Felipe M.S."/>
            <person name="Nino-Vega G."/>
            <person name="San-Blas G."/>
            <person name="Taylor J.W."/>
            <person name="Mendoza L."/>
            <person name="Galagan J.E."/>
            <person name="Nusbaum C."/>
            <person name="Birren B.W."/>
        </authorList>
    </citation>
    <scope>NUCLEOTIDE SEQUENCE [LARGE SCALE GENOMIC DNA]</scope>
    <source>
        <strain evidence="14">H143</strain>
    </source>
</reference>
<evidence type="ECO:0000256" key="1">
    <source>
        <dbReference type="ARBA" id="ARBA00005790"/>
    </source>
</evidence>
<keyword evidence="9" id="KW-0175">Coiled coil</keyword>
<dbReference type="InterPro" id="IPR020590">
    <property type="entry name" value="Guanylate_kinase_CS"/>
</dbReference>
<evidence type="ECO:0000256" key="6">
    <source>
        <dbReference type="ARBA" id="ARBA00022777"/>
    </source>
</evidence>
<evidence type="ECO:0000256" key="3">
    <source>
        <dbReference type="ARBA" id="ARBA00016296"/>
    </source>
</evidence>
<dbReference type="VEuPathDB" id="FungiDB:HCDG_08356"/>
<dbReference type="PROSITE" id="PS50913">
    <property type="entry name" value="GRIP"/>
    <property type="match status" value="1"/>
</dbReference>
<evidence type="ECO:0000256" key="2">
    <source>
        <dbReference type="ARBA" id="ARBA00012961"/>
    </source>
</evidence>
<dbReference type="HAMAP" id="MF_00328">
    <property type="entry name" value="Guanylate_kinase"/>
    <property type="match status" value="1"/>
</dbReference>
<feature type="compositionally biased region" description="Polar residues" evidence="10">
    <location>
        <begin position="37"/>
        <end position="49"/>
    </location>
</feature>
<feature type="region of interest" description="Disordered" evidence="10">
    <location>
        <begin position="221"/>
        <end position="249"/>
    </location>
</feature>
<dbReference type="STRING" id="544712.C6HQ75"/>
<accession>C6HQ75</accession>
<dbReference type="SUPFAM" id="SSF52540">
    <property type="entry name" value="P-loop containing nucleoside triphosphate hydrolases"/>
    <property type="match status" value="1"/>
</dbReference>
<keyword evidence="5" id="KW-0547">Nucleotide-binding</keyword>
<dbReference type="EC" id="2.7.4.8" evidence="2"/>
<dbReference type="OrthoDB" id="425925at2759"/>
<dbReference type="PANTHER" id="PTHR23117:SF13">
    <property type="entry name" value="GUANYLATE KINASE"/>
    <property type="match status" value="1"/>
</dbReference>
<keyword evidence="4" id="KW-0808">Transferase</keyword>
<dbReference type="GO" id="GO:0005524">
    <property type="term" value="F:ATP binding"/>
    <property type="evidence" value="ECO:0007669"/>
    <property type="project" value="UniProtKB-KW"/>
</dbReference>
<evidence type="ECO:0000256" key="9">
    <source>
        <dbReference type="SAM" id="Coils"/>
    </source>
</evidence>
<sequence length="747" mass="83959">MPSDTTSAPAPGAGGKSKKNSRKKANAKAKANGGTVPITTSSDQLQPPTQSDGQQERSGQGQQEKPIAPPASKESVANGSQAADLEDNNGGRDKEMESITESDTDVPPPNSTTPSFDSDPRFEALVRDRDSLRAEVAEMRISLEKIQSKHDEEMGALQNELKQSQNDKEHAETQFRNLLGKVNTIKSQLGERLKADAEELEQKRSQIEELEGQNAVLQTEVESKSAALKSLEKEREQQSKDLSSLRNRTNLSQQNWLKEREELVEREAYARSEFEEAKQAMHNWEILAMEERSIRESLEEKVTDLEEQLVTLKSDYEKASSERDAQSVTVDGLQRALQDIQTARKQELREIVESSDAQLEEHRKKLQEAEKNATEAIAKLEEAEAELKRALPFEKEVKEKNLLIGKLRHEAVTLNEHLTKALRFLKKGKPEDNVDRHLVTNHFLHFLALDRSDPKKFQVLQLIAALLGWTDEQREQAGLARPGTSSGFGVSLRIPSTSSLLSRTPSSPSLASEFLMDNGGRNERMILLDKLSPSLVPRTYKPNPQIWRQHDTIRKFRPVVISGPSGAGKSTLIKRLFADYPDTFALSVSHTTRPPRAGEQHGREYYFTTRDGFQSLVDEGGFIEWAQFSGNYYGTSTKAVRDVAEKKRICILDIEMEGVKQVKRTSLNARFIFIAPPSLEVLEQRLRGRGSETEESLRSRLAQAKNELEYAKQPGAHDMVLVNDELEVTYKALREWVVDEGRFGALE</sequence>
<evidence type="ECO:0000256" key="10">
    <source>
        <dbReference type="SAM" id="MobiDB-lite"/>
    </source>
</evidence>
<protein>
    <recommendedName>
        <fullName evidence="3">Guanylate kinase</fullName>
        <ecNumber evidence="2">2.7.4.8</ecNumber>
    </recommendedName>
    <alternativeName>
        <fullName evidence="8">GMP kinase</fullName>
    </alternativeName>
</protein>
<dbReference type="CDD" id="cd00071">
    <property type="entry name" value="GMPK"/>
    <property type="match status" value="1"/>
</dbReference>
<feature type="coiled-coil region" evidence="9">
    <location>
        <begin position="288"/>
        <end position="390"/>
    </location>
</feature>
<evidence type="ECO:0000259" key="12">
    <source>
        <dbReference type="PROSITE" id="PS50913"/>
    </source>
</evidence>
<dbReference type="eggNOG" id="ENOG502RYXN">
    <property type="taxonomic scope" value="Eukaryota"/>
</dbReference>
<dbReference type="SMART" id="SM00072">
    <property type="entry name" value="GuKc"/>
    <property type="match status" value="1"/>
</dbReference>
<dbReference type="GO" id="GO:0004385">
    <property type="term" value="F:GMP kinase activity"/>
    <property type="evidence" value="ECO:0007669"/>
    <property type="project" value="UniProtKB-EC"/>
</dbReference>
<dbReference type="OMA" id="QAMHNWE"/>
<evidence type="ECO:0000313" key="13">
    <source>
        <dbReference type="EMBL" id="EER37686.1"/>
    </source>
</evidence>
<evidence type="ECO:0000256" key="7">
    <source>
        <dbReference type="ARBA" id="ARBA00022840"/>
    </source>
</evidence>
<dbReference type="InterPro" id="IPR008145">
    <property type="entry name" value="GK/Ca_channel_bsu"/>
</dbReference>